<evidence type="ECO:0000313" key="9">
    <source>
        <dbReference type="EMBL" id="MDQ0472838.1"/>
    </source>
</evidence>
<dbReference type="PANTHER" id="PTHR38107:SF3">
    <property type="entry name" value="LYSOZYME RRRD-RELATED"/>
    <property type="match status" value="1"/>
</dbReference>
<evidence type="ECO:0000256" key="8">
    <source>
        <dbReference type="SAM" id="Phobius"/>
    </source>
</evidence>
<gene>
    <name evidence="9" type="ORF">QO011_005868</name>
</gene>
<dbReference type="SUPFAM" id="SSF53955">
    <property type="entry name" value="Lysozyme-like"/>
    <property type="match status" value="1"/>
</dbReference>
<name>A0ABU0JEY1_9HYPH</name>
<dbReference type="InterPro" id="IPR034690">
    <property type="entry name" value="Endolysin_T4_type"/>
</dbReference>
<evidence type="ECO:0000256" key="5">
    <source>
        <dbReference type="ARBA" id="ARBA00023200"/>
    </source>
</evidence>
<evidence type="ECO:0000256" key="7">
    <source>
        <dbReference type="RuleBase" id="RU003788"/>
    </source>
</evidence>
<dbReference type="InterPro" id="IPR051018">
    <property type="entry name" value="Bacteriophage_GH24"/>
</dbReference>
<dbReference type="PANTHER" id="PTHR38107">
    <property type="match status" value="1"/>
</dbReference>
<dbReference type="RefSeq" id="WP_307280239.1">
    <property type="nucleotide sequence ID" value="NZ_JAUSVX010000013.1"/>
</dbReference>
<dbReference type="InterPro" id="IPR023347">
    <property type="entry name" value="Lysozyme_dom_sf"/>
</dbReference>
<dbReference type="CDD" id="cd00737">
    <property type="entry name" value="lyz_endolysin_autolysin"/>
    <property type="match status" value="1"/>
</dbReference>
<accession>A0ABU0JEY1</accession>
<organism evidence="9 10">
    <name type="scientific">Labrys wisconsinensis</name>
    <dbReference type="NCBI Taxonomy" id="425677"/>
    <lineage>
        <taxon>Bacteria</taxon>
        <taxon>Pseudomonadati</taxon>
        <taxon>Pseudomonadota</taxon>
        <taxon>Alphaproteobacteria</taxon>
        <taxon>Hyphomicrobiales</taxon>
        <taxon>Xanthobacteraceae</taxon>
        <taxon>Labrys</taxon>
    </lineage>
</organism>
<evidence type="ECO:0000256" key="6">
    <source>
        <dbReference type="ARBA" id="ARBA00023295"/>
    </source>
</evidence>
<dbReference type="InterPro" id="IPR023346">
    <property type="entry name" value="Lysozyme-like_dom_sf"/>
</dbReference>
<keyword evidence="8" id="KW-0472">Membrane</keyword>
<comment type="catalytic activity">
    <reaction evidence="1 7">
        <text>Hydrolysis of (1-&gt;4)-beta-linkages between N-acetylmuramic acid and N-acetyl-D-glucosamine residues in a peptidoglycan and between N-acetyl-D-glucosamine residues in chitodextrins.</text>
        <dbReference type="EC" id="3.2.1.17"/>
    </reaction>
</comment>
<sequence length="222" mass="22656">MPRHVTDAVRAKLEQFEGLRLAAYHDAVGVLTIGYGHTGSDVRPGLTIDRARADQLLRQDLAAAEAAVGRLVKVPLTDNQFGALVSFAFNVGVGAFQGSTLLRKLNAGNYDAVPGELAKWNKGTVNGKKVAIPGLTNRRAAEAGIWAAGAQVSSNYVAAVPAPAGSLLAKPETLAGGVSVVGAVAGAAGNGGPMAWALAAAVVLAVAVGAFYFVKRLRESAS</sequence>
<reference evidence="9 10" key="1">
    <citation type="submission" date="2023-07" db="EMBL/GenBank/DDBJ databases">
        <title>Genomic Encyclopedia of Type Strains, Phase IV (KMG-IV): sequencing the most valuable type-strain genomes for metagenomic binning, comparative biology and taxonomic classification.</title>
        <authorList>
            <person name="Goeker M."/>
        </authorList>
    </citation>
    <scope>NUCLEOTIDE SEQUENCE [LARGE SCALE GENOMIC DNA]</scope>
    <source>
        <strain evidence="9 10">DSM 19619</strain>
    </source>
</reference>
<comment type="caution">
    <text evidence="9">The sequence shown here is derived from an EMBL/GenBank/DDBJ whole genome shotgun (WGS) entry which is preliminary data.</text>
</comment>
<keyword evidence="8" id="KW-0812">Transmembrane</keyword>
<evidence type="ECO:0000313" key="10">
    <source>
        <dbReference type="Proteomes" id="UP001242480"/>
    </source>
</evidence>
<keyword evidence="8" id="KW-1133">Transmembrane helix</keyword>
<evidence type="ECO:0000256" key="2">
    <source>
        <dbReference type="ARBA" id="ARBA00022529"/>
    </source>
</evidence>
<protein>
    <recommendedName>
        <fullName evidence="7">Lysozyme</fullName>
        <ecNumber evidence="7">3.2.1.17</ecNumber>
    </recommendedName>
</protein>
<dbReference type="InterPro" id="IPR002196">
    <property type="entry name" value="Glyco_hydro_24"/>
</dbReference>
<evidence type="ECO:0000256" key="4">
    <source>
        <dbReference type="ARBA" id="ARBA00022801"/>
    </source>
</evidence>
<keyword evidence="4 7" id="KW-0378">Hydrolase</keyword>
<comment type="similarity">
    <text evidence="7">Belongs to the glycosyl hydrolase 24 family.</text>
</comment>
<proteinExistence type="inferred from homology"/>
<keyword evidence="10" id="KW-1185">Reference proteome</keyword>
<keyword evidence="3 7" id="KW-0081">Bacteriolytic enzyme</keyword>
<dbReference type="HAMAP" id="MF_04110">
    <property type="entry name" value="ENDOLYSIN_T4"/>
    <property type="match status" value="1"/>
</dbReference>
<keyword evidence="6 7" id="KW-0326">Glycosidase</keyword>
<dbReference type="Proteomes" id="UP001242480">
    <property type="component" value="Unassembled WGS sequence"/>
</dbReference>
<dbReference type="InterPro" id="IPR033907">
    <property type="entry name" value="Endolysin_autolysin"/>
</dbReference>
<dbReference type="Pfam" id="PF00959">
    <property type="entry name" value="Phage_lysozyme"/>
    <property type="match status" value="1"/>
</dbReference>
<dbReference type="Gene3D" id="1.10.530.40">
    <property type="match status" value="1"/>
</dbReference>
<keyword evidence="5" id="KW-1035">Host cytoplasm</keyword>
<dbReference type="EC" id="3.2.1.17" evidence="7"/>
<dbReference type="EMBL" id="JAUSVX010000013">
    <property type="protein sequence ID" value="MDQ0472838.1"/>
    <property type="molecule type" value="Genomic_DNA"/>
</dbReference>
<dbReference type="GO" id="GO:0003796">
    <property type="term" value="F:lysozyme activity"/>
    <property type="evidence" value="ECO:0007669"/>
    <property type="project" value="UniProtKB-EC"/>
</dbReference>
<keyword evidence="2 7" id="KW-0929">Antimicrobial</keyword>
<evidence type="ECO:0000256" key="1">
    <source>
        <dbReference type="ARBA" id="ARBA00000632"/>
    </source>
</evidence>
<evidence type="ECO:0000256" key="3">
    <source>
        <dbReference type="ARBA" id="ARBA00022638"/>
    </source>
</evidence>
<feature type="transmembrane region" description="Helical" evidence="8">
    <location>
        <begin position="194"/>
        <end position="214"/>
    </location>
</feature>